<feature type="compositionally biased region" description="Low complexity" evidence="1">
    <location>
        <begin position="11"/>
        <end position="25"/>
    </location>
</feature>
<keyword evidence="3" id="KW-1185">Reference proteome</keyword>
<feature type="region of interest" description="Disordered" evidence="1">
    <location>
        <begin position="1"/>
        <end position="25"/>
    </location>
</feature>
<feature type="compositionally biased region" description="Polar residues" evidence="1">
    <location>
        <begin position="1"/>
        <end position="10"/>
    </location>
</feature>
<name>C6PUB3_9CLOT</name>
<accession>C6PUB3</accession>
<evidence type="ECO:0000313" key="2">
    <source>
        <dbReference type="EMBL" id="EET87211.1"/>
    </source>
</evidence>
<dbReference type="RefSeq" id="WP_007061265.1">
    <property type="nucleotide sequence ID" value="NZ_ACVI01000035.1"/>
</dbReference>
<reference evidence="2 3" key="1">
    <citation type="submission" date="2009-06" db="EMBL/GenBank/DDBJ databases">
        <title>The draft genome of Clostridium carboxidivorans P7.</title>
        <authorList>
            <consortium name="US DOE Joint Genome Institute (JGI-PGF)"/>
            <person name="Lucas S."/>
            <person name="Copeland A."/>
            <person name="Lapidus A."/>
            <person name="Glavina del Rio T."/>
            <person name="Tice H."/>
            <person name="Bruce D."/>
            <person name="Goodwin L."/>
            <person name="Pitluck S."/>
            <person name="Larimer F."/>
            <person name="Land M.L."/>
            <person name="Hauser L."/>
            <person name="Hemme C.L."/>
        </authorList>
    </citation>
    <scope>NUCLEOTIDE SEQUENCE [LARGE SCALE GENOMIC DNA]</scope>
    <source>
        <strain evidence="2 3">P7</strain>
    </source>
</reference>
<dbReference type="AlphaFoldDB" id="C6PUB3"/>
<feature type="region of interest" description="Disordered" evidence="1">
    <location>
        <begin position="39"/>
        <end position="66"/>
    </location>
</feature>
<feature type="compositionally biased region" description="Basic and acidic residues" evidence="1">
    <location>
        <begin position="56"/>
        <end position="65"/>
    </location>
</feature>
<gene>
    <name evidence="2" type="ORF">CcarbDRAFT_2380</name>
</gene>
<sequence>MVNSVSPNSTYYYNNVNSKASNSNNTDALDAEIKTLQGQKSQIEKQIGEINSGKASQKDKDELTEQLKQQIEQIDSNIQQIQMKKIEKNTNRNTNKKSTSSNNNNSSETKK</sequence>
<evidence type="ECO:0000256" key="1">
    <source>
        <dbReference type="SAM" id="MobiDB-lite"/>
    </source>
</evidence>
<evidence type="ECO:0008006" key="4">
    <source>
        <dbReference type="Google" id="ProtNLM"/>
    </source>
</evidence>
<dbReference type="Proteomes" id="UP000004198">
    <property type="component" value="Unassembled WGS sequence"/>
</dbReference>
<feature type="compositionally biased region" description="Low complexity" evidence="1">
    <location>
        <begin position="91"/>
        <end position="111"/>
    </location>
</feature>
<evidence type="ECO:0000313" key="3">
    <source>
        <dbReference type="Proteomes" id="UP000004198"/>
    </source>
</evidence>
<comment type="caution">
    <text evidence="2">The sequence shown here is derived from an EMBL/GenBank/DDBJ whole genome shotgun (WGS) entry which is preliminary data.</text>
</comment>
<organism evidence="2 3">
    <name type="scientific">Clostridium carboxidivorans P7</name>
    <dbReference type="NCBI Taxonomy" id="536227"/>
    <lineage>
        <taxon>Bacteria</taxon>
        <taxon>Bacillati</taxon>
        <taxon>Bacillota</taxon>
        <taxon>Clostridia</taxon>
        <taxon>Eubacteriales</taxon>
        <taxon>Clostridiaceae</taxon>
        <taxon>Clostridium</taxon>
    </lineage>
</organism>
<feature type="region of interest" description="Disordered" evidence="1">
    <location>
        <begin position="79"/>
        <end position="111"/>
    </location>
</feature>
<dbReference type="Pfam" id="PF14282">
    <property type="entry name" value="FlxA"/>
    <property type="match status" value="1"/>
</dbReference>
<dbReference type="EMBL" id="ACVI01000035">
    <property type="protein sequence ID" value="EET87211.1"/>
    <property type="molecule type" value="Genomic_DNA"/>
</dbReference>
<proteinExistence type="predicted"/>
<protein>
    <recommendedName>
        <fullName evidence="4">FlxA-like protein</fullName>
    </recommendedName>
</protein>
<dbReference type="InterPro" id="IPR025577">
    <property type="entry name" value="FlxA"/>
</dbReference>